<comment type="caution">
    <text evidence="2">The sequence shown here is derived from an EMBL/GenBank/DDBJ whole genome shotgun (WGS) entry which is preliminary data.</text>
</comment>
<name>A0AAV0G9R5_9ASTE</name>
<gene>
    <name evidence="2" type="ORF">CEPIT_LOCUS41626</name>
</gene>
<feature type="region of interest" description="Disordered" evidence="1">
    <location>
        <begin position="12"/>
        <end position="32"/>
    </location>
</feature>
<evidence type="ECO:0000256" key="1">
    <source>
        <dbReference type="SAM" id="MobiDB-lite"/>
    </source>
</evidence>
<keyword evidence="3" id="KW-1185">Reference proteome</keyword>
<dbReference type="NCBIfam" id="TIGR01638">
    <property type="entry name" value="Atha_cystat_rel"/>
    <property type="match status" value="1"/>
</dbReference>
<protein>
    <recommendedName>
        <fullName evidence="4">Cystatin domain-containing protein</fullName>
    </recommendedName>
</protein>
<sequence>MAAIDGGSLELGVSTPFYPPPEEKPKTETDVGSDCVSNKVADVFYIAGRRFRRAYLKDEEFQRQSLLFEDQFVRSEGFEIDWDQFDYLFNSHNLAWAGPLYDDMTNEELVQSLIRQAIEEHNEENGTNLEFVRQVKTNFWNCAGYLFWITFEARDLSSNNPDTKLYQTKVWKFNDEVEVSLFRERPTDEEIASVHVEIPEYECFKLARNCSCGPGLYRV</sequence>
<accession>A0AAV0G9R5</accession>
<dbReference type="Gene3D" id="3.10.450.10">
    <property type="match status" value="1"/>
</dbReference>
<proteinExistence type="predicted"/>
<dbReference type="Proteomes" id="UP001152523">
    <property type="component" value="Unassembled WGS sequence"/>
</dbReference>
<dbReference type="InterPro" id="IPR046350">
    <property type="entry name" value="Cystatin_sf"/>
</dbReference>
<dbReference type="PANTHER" id="PTHR31228">
    <property type="entry name" value="CYSTATIN/MONELLIN SUPERFAMILY PROTEIN"/>
    <property type="match status" value="1"/>
</dbReference>
<dbReference type="EMBL" id="CAMAPF010001069">
    <property type="protein sequence ID" value="CAH9144675.1"/>
    <property type="molecule type" value="Genomic_DNA"/>
</dbReference>
<evidence type="ECO:0008006" key="4">
    <source>
        <dbReference type="Google" id="ProtNLM"/>
    </source>
</evidence>
<dbReference type="AlphaFoldDB" id="A0AAV0G9R5"/>
<dbReference type="SUPFAM" id="SSF54403">
    <property type="entry name" value="Cystatin/monellin"/>
    <property type="match status" value="1"/>
</dbReference>
<evidence type="ECO:0000313" key="3">
    <source>
        <dbReference type="Proteomes" id="UP001152523"/>
    </source>
</evidence>
<dbReference type="InterPro" id="IPR006525">
    <property type="entry name" value="Cystatin-related_pln"/>
</dbReference>
<reference evidence="2" key="1">
    <citation type="submission" date="2022-07" db="EMBL/GenBank/DDBJ databases">
        <authorList>
            <person name="Macas J."/>
            <person name="Novak P."/>
            <person name="Neumann P."/>
        </authorList>
    </citation>
    <scope>NUCLEOTIDE SEQUENCE</scope>
</reference>
<evidence type="ECO:0000313" key="2">
    <source>
        <dbReference type="EMBL" id="CAH9144675.1"/>
    </source>
</evidence>
<organism evidence="2 3">
    <name type="scientific">Cuscuta epithymum</name>
    <dbReference type="NCBI Taxonomy" id="186058"/>
    <lineage>
        <taxon>Eukaryota</taxon>
        <taxon>Viridiplantae</taxon>
        <taxon>Streptophyta</taxon>
        <taxon>Embryophyta</taxon>
        <taxon>Tracheophyta</taxon>
        <taxon>Spermatophyta</taxon>
        <taxon>Magnoliopsida</taxon>
        <taxon>eudicotyledons</taxon>
        <taxon>Gunneridae</taxon>
        <taxon>Pentapetalae</taxon>
        <taxon>asterids</taxon>
        <taxon>lamiids</taxon>
        <taxon>Solanales</taxon>
        <taxon>Convolvulaceae</taxon>
        <taxon>Cuscuteae</taxon>
        <taxon>Cuscuta</taxon>
        <taxon>Cuscuta subgen. Cuscuta</taxon>
    </lineage>
</organism>
<dbReference type="PANTHER" id="PTHR31228:SF25">
    <property type="entry name" value="CYSTATIN-LIKE PROTEIN-RELATED"/>
    <property type="match status" value="1"/>
</dbReference>